<keyword evidence="3" id="KW-1185">Reference proteome</keyword>
<accession>A0ABD0VI65</accession>
<feature type="compositionally biased region" description="Basic and acidic residues" evidence="1">
    <location>
        <begin position="108"/>
        <end position="120"/>
    </location>
</feature>
<organism evidence="2 3">
    <name type="scientific">Dendrobium thyrsiflorum</name>
    <name type="common">Pinecone-like raceme dendrobium</name>
    <name type="synonym">Orchid</name>
    <dbReference type="NCBI Taxonomy" id="117978"/>
    <lineage>
        <taxon>Eukaryota</taxon>
        <taxon>Viridiplantae</taxon>
        <taxon>Streptophyta</taxon>
        <taxon>Embryophyta</taxon>
        <taxon>Tracheophyta</taxon>
        <taxon>Spermatophyta</taxon>
        <taxon>Magnoliopsida</taxon>
        <taxon>Liliopsida</taxon>
        <taxon>Asparagales</taxon>
        <taxon>Orchidaceae</taxon>
        <taxon>Epidendroideae</taxon>
        <taxon>Malaxideae</taxon>
        <taxon>Dendrobiinae</taxon>
        <taxon>Dendrobium</taxon>
    </lineage>
</organism>
<protein>
    <submittedName>
        <fullName evidence="2">Uncharacterized protein</fullName>
    </submittedName>
</protein>
<dbReference type="AlphaFoldDB" id="A0ABD0VI65"/>
<name>A0ABD0VI65_DENTH</name>
<dbReference type="EMBL" id="JANQDX010000005">
    <property type="protein sequence ID" value="KAL0924685.1"/>
    <property type="molecule type" value="Genomic_DNA"/>
</dbReference>
<evidence type="ECO:0000256" key="1">
    <source>
        <dbReference type="SAM" id="MobiDB-lite"/>
    </source>
</evidence>
<feature type="compositionally biased region" description="Basic and acidic residues" evidence="1">
    <location>
        <begin position="79"/>
        <end position="95"/>
    </location>
</feature>
<feature type="region of interest" description="Disordered" evidence="1">
    <location>
        <begin position="59"/>
        <end position="120"/>
    </location>
</feature>
<comment type="caution">
    <text evidence="2">The sequence shown here is derived from an EMBL/GenBank/DDBJ whole genome shotgun (WGS) entry which is preliminary data.</text>
</comment>
<proteinExistence type="predicted"/>
<reference evidence="2 3" key="1">
    <citation type="journal article" date="2024" name="Plant Biotechnol. J.">
        <title>Dendrobium thyrsiflorum genome and its molecular insights into genes involved in important horticultural traits.</title>
        <authorList>
            <person name="Chen B."/>
            <person name="Wang J.Y."/>
            <person name="Zheng P.J."/>
            <person name="Li K.L."/>
            <person name="Liang Y.M."/>
            <person name="Chen X.F."/>
            <person name="Zhang C."/>
            <person name="Zhao X."/>
            <person name="He X."/>
            <person name="Zhang G.Q."/>
            <person name="Liu Z.J."/>
            <person name="Xu Q."/>
        </authorList>
    </citation>
    <scope>NUCLEOTIDE SEQUENCE [LARGE SCALE GENOMIC DNA]</scope>
    <source>
        <strain evidence="2">GZMU011</strain>
    </source>
</reference>
<gene>
    <name evidence="2" type="ORF">M5K25_005535</name>
</gene>
<evidence type="ECO:0000313" key="3">
    <source>
        <dbReference type="Proteomes" id="UP001552299"/>
    </source>
</evidence>
<evidence type="ECO:0000313" key="2">
    <source>
        <dbReference type="EMBL" id="KAL0924685.1"/>
    </source>
</evidence>
<dbReference type="Proteomes" id="UP001552299">
    <property type="component" value="Unassembled WGS sequence"/>
</dbReference>
<sequence>MEHIICLIDSISHLPYPFVESRVLITNLCLVSGKDDSLDLRGCLVSDLQRDLSRIYAKSSQTRDPVVASDKNAVTSDPAGREQSSKERSRTATKEPKKRRVQSLHLLRSNEAEQQLRKEK</sequence>